<organism evidence="1 2">
    <name type="scientific">Stenotrophomonas panacihumi</name>
    <dbReference type="NCBI Taxonomy" id="676599"/>
    <lineage>
        <taxon>Bacteria</taxon>
        <taxon>Pseudomonadati</taxon>
        <taxon>Pseudomonadota</taxon>
        <taxon>Gammaproteobacteria</taxon>
        <taxon>Lysobacterales</taxon>
        <taxon>Lysobacteraceae</taxon>
        <taxon>Stenotrophomonas</taxon>
    </lineage>
</organism>
<evidence type="ECO:0000313" key="2">
    <source>
        <dbReference type="Proteomes" id="UP000051802"/>
    </source>
</evidence>
<proteinExistence type="predicted"/>
<sequence>MSEWQPIETAPEGELVDTKIDDADGVRNQGPLRRRRALWFITDDLGDDVMYVYYRPTHWRPLP</sequence>
<dbReference type="RefSeq" id="WP_057643462.1">
    <property type="nucleotide sequence ID" value="NZ_LLXU01000035.1"/>
</dbReference>
<reference evidence="1 2" key="1">
    <citation type="submission" date="2015-10" db="EMBL/GenBank/DDBJ databases">
        <title>Genome sequencing and analysis of members of genus Stenotrophomonas.</title>
        <authorList>
            <person name="Patil P.P."/>
            <person name="Midha S."/>
            <person name="Patil P.B."/>
        </authorList>
    </citation>
    <scope>NUCLEOTIDE SEQUENCE [LARGE SCALE GENOMIC DNA]</scope>
    <source>
        <strain evidence="1 2">JCM 16536</strain>
    </source>
</reference>
<protein>
    <recommendedName>
        <fullName evidence="3">DUF551 domain-containing protein</fullName>
    </recommendedName>
</protein>
<dbReference type="EMBL" id="LLXU01000035">
    <property type="protein sequence ID" value="KRG47376.1"/>
    <property type="molecule type" value="Genomic_DNA"/>
</dbReference>
<name>A0A0R0AQ57_9GAMM</name>
<dbReference type="OrthoDB" id="6059120at2"/>
<evidence type="ECO:0008006" key="3">
    <source>
        <dbReference type="Google" id="ProtNLM"/>
    </source>
</evidence>
<keyword evidence="2" id="KW-1185">Reference proteome</keyword>
<dbReference type="Proteomes" id="UP000051802">
    <property type="component" value="Unassembled WGS sequence"/>
</dbReference>
<comment type="caution">
    <text evidence="1">The sequence shown here is derived from an EMBL/GenBank/DDBJ whole genome shotgun (WGS) entry which is preliminary data.</text>
</comment>
<gene>
    <name evidence="1" type="ORF">ARC20_03345</name>
</gene>
<accession>A0A0R0AQ57</accession>
<dbReference type="AlphaFoldDB" id="A0A0R0AQ57"/>
<dbReference type="STRING" id="676599.ARC20_03345"/>
<evidence type="ECO:0000313" key="1">
    <source>
        <dbReference type="EMBL" id="KRG47376.1"/>
    </source>
</evidence>